<keyword evidence="1" id="KW-0812">Transmembrane</keyword>
<reference evidence="3 4" key="1">
    <citation type="journal article" date="2015" name="Mol. Plant Microbe Interact.">
        <title>Genome, transcriptome, and functional analyses of Penicillium expansum provide new insights into secondary metabolism and pathogenicity.</title>
        <authorList>
            <person name="Ballester A.R."/>
            <person name="Marcet-Houben M."/>
            <person name="Levin E."/>
            <person name="Sela N."/>
            <person name="Selma-Lazaro C."/>
            <person name="Carmona L."/>
            <person name="Wisniewski M."/>
            <person name="Droby S."/>
            <person name="Gonzalez-Candelas L."/>
            <person name="Gabaldon T."/>
        </authorList>
    </citation>
    <scope>NUCLEOTIDE SEQUENCE [LARGE SCALE GENOMIC DNA]</scope>
    <source>
        <strain evidence="3 4">MD-8</strain>
    </source>
</reference>
<keyword evidence="1" id="KW-0472">Membrane</keyword>
<feature type="transmembrane region" description="Helical" evidence="1">
    <location>
        <begin position="243"/>
        <end position="263"/>
    </location>
</feature>
<dbReference type="Proteomes" id="UP000030143">
    <property type="component" value="Unassembled WGS sequence"/>
</dbReference>
<feature type="transmembrane region" description="Helical" evidence="1">
    <location>
        <begin position="91"/>
        <end position="112"/>
    </location>
</feature>
<feature type="transmembrane region" description="Helical" evidence="1">
    <location>
        <begin position="124"/>
        <end position="146"/>
    </location>
</feature>
<evidence type="ECO:0000256" key="1">
    <source>
        <dbReference type="SAM" id="Phobius"/>
    </source>
</evidence>
<sequence>MGTRFKGDTKDPAVNVTTWVLLVTIIFSVSARLVTKIRLFKRLTTDDLLIIASLLLGIGQSIVVSLAVESGYGKHSKDVSSAEMEQVMKNLWAGSLLYLLSLTFSKLSLVVFIRSLTPSAKDKWLARGVEVIIYAWVVVVILGTAFQCSLPHTWDFQNGQCFNLPIQLTWRYFIAISNIMTDLLIVAQAMILISSVQTTMGRRLGFAGIFLPRLFVTVATLVELAFIKKGTETNDPTFQMCEITIFEVLIQCLSIVTACWGQLNPFLSWMRSNGLKLDGVEEPTSWSYKMRSQSQSQGRCESRDHNVKFENKTFPLPMRRDQILVTQDWEVDSKSSQTHITGELETHP</sequence>
<feature type="transmembrane region" description="Helical" evidence="1">
    <location>
        <begin position="204"/>
        <end position="227"/>
    </location>
</feature>
<dbReference type="GeneID" id="27682713"/>
<evidence type="ECO:0000313" key="4">
    <source>
        <dbReference type="Proteomes" id="UP000030143"/>
    </source>
</evidence>
<keyword evidence="1" id="KW-1133">Transmembrane helix</keyword>
<organism evidence="3 4">
    <name type="scientific">Penicillium expansum</name>
    <name type="common">Blue mold rot fungus</name>
    <dbReference type="NCBI Taxonomy" id="27334"/>
    <lineage>
        <taxon>Eukaryota</taxon>
        <taxon>Fungi</taxon>
        <taxon>Dikarya</taxon>
        <taxon>Ascomycota</taxon>
        <taxon>Pezizomycotina</taxon>
        <taxon>Eurotiomycetes</taxon>
        <taxon>Eurotiomycetidae</taxon>
        <taxon>Eurotiales</taxon>
        <taxon>Aspergillaceae</taxon>
        <taxon>Penicillium</taxon>
    </lineage>
</organism>
<feature type="transmembrane region" description="Helical" evidence="1">
    <location>
        <begin position="16"/>
        <end position="35"/>
    </location>
</feature>
<comment type="caution">
    <text evidence="3">The sequence shown here is derived from an EMBL/GenBank/DDBJ whole genome shotgun (WGS) entry which is preliminary data.</text>
</comment>
<keyword evidence="4" id="KW-1185">Reference proteome</keyword>
<dbReference type="AlphaFoldDB" id="A0A0A2IVE2"/>
<feature type="transmembrane region" description="Helical" evidence="1">
    <location>
        <begin position="47"/>
        <end position="68"/>
    </location>
</feature>
<evidence type="ECO:0000313" key="3">
    <source>
        <dbReference type="EMBL" id="KGO60758.1"/>
    </source>
</evidence>
<protein>
    <recommendedName>
        <fullName evidence="2">Rhodopsin domain-containing protein</fullName>
    </recommendedName>
</protein>
<evidence type="ECO:0000259" key="2">
    <source>
        <dbReference type="Pfam" id="PF20684"/>
    </source>
</evidence>
<proteinExistence type="predicted"/>
<accession>A0A0A2IVE2</accession>
<gene>
    <name evidence="3" type="ORF">PEX2_100230</name>
</gene>
<dbReference type="HOGENOM" id="CLU_036632_5_1_1"/>
<dbReference type="VEuPathDB" id="FungiDB:PEXP_005290"/>
<feature type="transmembrane region" description="Helical" evidence="1">
    <location>
        <begin position="172"/>
        <end position="192"/>
    </location>
</feature>
<dbReference type="PANTHER" id="PTHR38794:SF2">
    <property type="entry name" value="INTEGRAL MEMBRANE PROTEIN"/>
    <property type="match status" value="1"/>
</dbReference>
<feature type="domain" description="Rhodopsin" evidence="2">
    <location>
        <begin position="31"/>
        <end position="268"/>
    </location>
</feature>
<dbReference type="Pfam" id="PF20684">
    <property type="entry name" value="Fung_rhodopsin"/>
    <property type="match status" value="1"/>
</dbReference>
<dbReference type="OrthoDB" id="3918601at2759"/>
<dbReference type="PANTHER" id="PTHR38794">
    <property type="entry name" value="INTEGRAL MEMBRANE PROTEIN"/>
    <property type="match status" value="1"/>
</dbReference>
<dbReference type="RefSeq" id="XP_016601768.1">
    <property type="nucleotide sequence ID" value="XM_016747293.1"/>
</dbReference>
<dbReference type="InterPro" id="IPR049326">
    <property type="entry name" value="Rhodopsin_dom_fungi"/>
</dbReference>
<name>A0A0A2IVE2_PENEN</name>
<dbReference type="PhylomeDB" id="A0A0A2IVE2"/>
<dbReference type="EMBL" id="JQFZ01000062">
    <property type="protein sequence ID" value="KGO60758.1"/>
    <property type="molecule type" value="Genomic_DNA"/>
</dbReference>